<organism evidence="8 9">
    <name type="scientific">Modicisalibacter luteus</name>
    <dbReference type="NCBI Taxonomy" id="453962"/>
    <lineage>
        <taxon>Bacteria</taxon>
        <taxon>Pseudomonadati</taxon>
        <taxon>Pseudomonadota</taxon>
        <taxon>Gammaproteobacteria</taxon>
        <taxon>Oceanospirillales</taxon>
        <taxon>Halomonadaceae</taxon>
        <taxon>Modicisalibacter</taxon>
    </lineage>
</organism>
<comment type="caution">
    <text evidence="8">The sequence shown here is derived from an EMBL/GenBank/DDBJ whole genome shotgun (WGS) entry which is preliminary data.</text>
</comment>
<reference evidence="9" key="1">
    <citation type="journal article" date="2019" name="Int. J. Syst. Evol. Microbiol.">
        <title>The Global Catalogue of Microorganisms (GCM) 10K type strain sequencing project: providing services to taxonomists for standard genome sequencing and annotation.</title>
        <authorList>
            <consortium name="The Broad Institute Genomics Platform"/>
            <consortium name="The Broad Institute Genome Sequencing Center for Infectious Disease"/>
            <person name="Wu L."/>
            <person name="Ma J."/>
        </authorList>
    </citation>
    <scope>NUCLEOTIDE SEQUENCE [LARGE SCALE GENOMIC DNA]</scope>
    <source>
        <strain evidence="9">KCTC 12847</strain>
    </source>
</reference>
<evidence type="ECO:0000256" key="1">
    <source>
        <dbReference type="ARBA" id="ARBA00004651"/>
    </source>
</evidence>
<gene>
    <name evidence="8" type="ORF">ACFOEI_16730</name>
</gene>
<evidence type="ECO:0000256" key="6">
    <source>
        <dbReference type="SAM" id="Phobius"/>
    </source>
</evidence>
<keyword evidence="3 6" id="KW-0812">Transmembrane</keyword>
<proteinExistence type="predicted"/>
<evidence type="ECO:0000256" key="2">
    <source>
        <dbReference type="ARBA" id="ARBA00022475"/>
    </source>
</evidence>
<dbReference type="RefSeq" id="WP_019018772.1">
    <property type="nucleotide sequence ID" value="NZ_BMXD01000001.1"/>
</dbReference>
<name>A0ABV7M539_9GAMM</name>
<keyword evidence="4 6" id="KW-1133">Transmembrane helix</keyword>
<evidence type="ECO:0000313" key="9">
    <source>
        <dbReference type="Proteomes" id="UP001595640"/>
    </source>
</evidence>
<keyword evidence="9" id="KW-1185">Reference proteome</keyword>
<evidence type="ECO:0000256" key="5">
    <source>
        <dbReference type="ARBA" id="ARBA00023136"/>
    </source>
</evidence>
<feature type="transmembrane region" description="Helical" evidence="6">
    <location>
        <begin position="213"/>
        <end position="238"/>
    </location>
</feature>
<sequence>MNHHTSSPSDEVSLVDLAVLLVRRWKLMLAIFLAIALVAIAVAFMQSATYTYTSLYSIAEAQDAEGEPVPLEAPSALLARLRLQIQPSEVREFLQANQWGNLPFDLVFSQPQGTDLIALTSNAPEDLQTNVENLHRAIMKVLAQTQLDLVERTEQSLDYRLEGLRSAIRQVGVVDGNLSVEVNQLEARLAAIRPGGVSQLAVRSLEPKGIAPWALVLISAVAGLVLAILAAFSSHFAFAVRQRLATG</sequence>
<feature type="domain" description="Polysaccharide chain length determinant N-terminal" evidence="7">
    <location>
        <begin position="10"/>
        <end position="63"/>
    </location>
</feature>
<feature type="transmembrane region" description="Helical" evidence="6">
    <location>
        <begin position="27"/>
        <end position="45"/>
    </location>
</feature>
<dbReference type="EMBL" id="JBHRUH010000031">
    <property type="protein sequence ID" value="MFC3293696.1"/>
    <property type="molecule type" value="Genomic_DNA"/>
</dbReference>
<keyword evidence="2" id="KW-1003">Cell membrane</keyword>
<evidence type="ECO:0000256" key="4">
    <source>
        <dbReference type="ARBA" id="ARBA00022989"/>
    </source>
</evidence>
<protein>
    <submittedName>
        <fullName evidence="8">Wzz/FepE/Etk N-terminal domain-containing protein</fullName>
    </submittedName>
</protein>
<accession>A0ABV7M539</accession>
<evidence type="ECO:0000259" key="7">
    <source>
        <dbReference type="Pfam" id="PF02706"/>
    </source>
</evidence>
<evidence type="ECO:0000256" key="3">
    <source>
        <dbReference type="ARBA" id="ARBA00022692"/>
    </source>
</evidence>
<comment type="subcellular location">
    <subcellularLocation>
        <location evidence="1">Cell membrane</location>
        <topology evidence="1">Multi-pass membrane protein</topology>
    </subcellularLocation>
</comment>
<dbReference type="Proteomes" id="UP001595640">
    <property type="component" value="Unassembled WGS sequence"/>
</dbReference>
<evidence type="ECO:0000313" key="8">
    <source>
        <dbReference type="EMBL" id="MFC3293696.1"/>
    </source>
</evidence>
<dbReference type="Pfam" id="PF02706">
    <property type="entry name" value="Wzz"/>
    <property type="match status" value="1"/>
</dbReference>
<keyword evidence="5 6" id="KW-0472">Membrane</keyword>
<dbReference type="InterPro" id="IPR003856">
    <property type="entry name" value="LPS_length_determ_N"/>
</dbReference>